<evidence type="ECO:0000313" key="2">
    <source>
        <dbReference type="Proteomes" id="UP001162501"/>
    </source>
</evidence>
<reference evidence="1" key="2">
    <citation type="submission" date="2025-03" db="EMBL/GenBank/DDBJ databases">
        <authorList>
            <consortium name="ELIXIR-Norway"/>
            <consortium name="Elixir Norway"/>
        </authorList>
    </citation>
    <scope>NUCLEOTIDE SEQUENCE</scope>
</reference>
<proteinExistence type="predicted"/>
<evidence type="ECO:0000313" key="1">
    <source>
        <dbReference type="EMBL" id="CAM9679434.1"/>
    </source>
</evidence>
<gene>
    <name evidence="1" type="ORF">MRATA1EN22A_LOCUS5916</name>
</gene>
<organism evidence="1 2">
    <name type="scientific">Rangifer tarandus platyrhynchus</name>
    <name type="common">Svalbard reindeer</name>
    <dbReference type="NCBI Taxonomy" id="3082113"/>
    <lineage>
        <taxon>Eukaryota</taxon>
        <taxon>Metazoa</taxon>
        <taxon>Chordata</taxon>
        <taxon>Craniata</taxon>
        <taxon>Vertebrata</taxon>
        <taxon>Euteleostomi</taxon>
        <taxon>Mammalia</taxon>
        <taxon>Eutheria</taxon>
        <taxon>Laurasiatheria</taxon>
        <taxon>Artiodactyla</taxon>
        <taxon>Ruminantia</taxon>
        <taxon>Pecora</taxon>
        <taxon>Cervidae</taxon>
        <taxon>Odocoileinae</taxon>
        <taxon>Rangifer</taxon>
    </lineage>
</organism>
<protein>
    <submittedName>
        <fullName evidence="1">Uncharacterized protein</fullName>
    </submittedName>
</protein>
<dbReference type="Proteomes" id="UP001162501">
    <property type="component" value="Chromosome 15"/>
</dbReference>
<sequence>MEALYRFFFLVSPLQCIDSAVELFAINRFPFFPECWEPEGLGTSGSSPRTLRFSQDQNVPWNPGLYIAFSQQHHEVPPFSSLLGAPGLVWPVRPSSTLHWIPQALHAYSSSMSITTVLG</sequence>
<dbReference type="EMBL" id="OX596099">
    <property type="protein sequence ID" value="CAM9679434.1"/>
    <property type="molecule type" value="Genomic_DNA"/>
</dbReference>
<accession>A0AC59YGT3</accession>
<reference evidence="1" key="1">
    <citation type="submission" date="2023-05" db="EMBL/GenBank/DDBJ databases">
        <authorList>
            <consortium name="ELIXIR-Norway"/>
        </authorList>
    </citation>
    <scope>NUCLEOTIDE SEQUENCE</scope>
</reference>
<name>A0AC59YGT3_RANTA</name>